<dbReference type="AlphaFoldDB" id="A0A0F9JJ90"/>
<accession>A0A0F9JJ90</accession>
<protein>
    <submittedName>
        <fullName evidence="1">Uncharacterized protein</fullName>
    </submittedName>
</protein>
<proteinExistence type="predicted"/>
<organism evidence="1">
    <name type="scientific">marine sediment metagenome</name>
    <dbReference type="NCBI Taxonomy" id="412755"/>
    <lineage>
        <taxon>unclassified sequences</taxon>
        <taxon>metagenomes</taxon>
        <taxon>ecological metagenomes</taxon>
    </lineage>
</organism>
<reference evidence="1" key="1">
    <citation type="journal article" date="2015" name="Nature">
        <title>Complex archaea that bridge the gap between prokaryotes and eukaryotes.</title>
        <authorList>
            <person name="Spang A."/>
            <person name="Saw J.H."/>
            <person name="Jorgensen S.L."/>
            <person name="Zaremba-Niedzwiedzka K."/>
            <person name="Martijn J."/>
            <person name="Lind A.E."/>
            <person name="van Eijk R."/>
            <person name="Schleper C."/>
            <person name="Guy L."/>
            <person name="Ettema T.J."/>
        </authorList>
    </citation>
    <scope>NUCLEOTIDE SEQUENCE</scope>
</reference>
<dbReference type="EMBL" id="LAZR01009950">
    <property type="protein sequence ID" value="KKM69668.1"/>
    <property type="molecule type" value="Genomic_DNA"/>
</dbReference>
<sequence>MTDPKALENNPFKELGDIPEKKYRDGYVLTSTYIQQI</sequence>
<comment type="caution">
    <text evidence="1">The sequence shown here is derived from an EMBL/GenBank/DDBJ whole genome shotgun (WGS) entry which is preliminary data.</text>
</comment>
<gene>
    <name evidence="1" type="ORF">LCGC14_1448440</name>
</gene>
<name>A0A0F9JJ90_9ZZZZ</name>
<evidence type="ECO:0000313" key="1">
    <source>
        <dbReference type="EMBL" id="KKM69668.1"/>
    </source>
</evidence>